<protein>
    <recommendedName>
        <fullName evidence="3">NHL repeat-containing protein</fullName>
    </recommendedName>
</protein>
<accession>A0AAQ3KP04</accession>
<proteinExistence type="predicted"/>
<gene>
    <name evidence="1" type="ORF">Cni_G20895</name>
</gene>
<evidence type="ECO:0000313" key="2">
    <source>
        <dbReference type="Proteomes" id="UP001327560"/>
    </source>
</evidence>
<dbReference type="EMBL" id="CP136895">
    <property type="protein sequence ID" value="WOL12130.1"/>
    <property type="molecule type" value="Genomic_DNA"/>
</dbReference>
<dbReference type="Proteomes" id="UP001327560">
    <property type="component" value="Chromosome 6"/>
</dbReference>
<evidence type="ECO:0000313" key="1">
    <source>
        <dbReference type="EMBL" id="WOL12130.1"/>
    </source>
</evidence>
<name>A0AAQ3KP04_9LILI</name>
<dbReference type="AlphaFoldDB" id="A0AAQ3KP04"/>
<dbReference type="PANTHER" id="PTHR47076:SF1">
    <property type="entry name" value="NHL DOMAIN PROTEIN"/>
    <property type="match status" value="1"/>
</dbReference>
<dbReference type="PANTHER" id="PTHR47076">
    <property type="entry name" value="NHL DOMAIN PROTEIN"/>
    <property type="match status" value="1"/>
</dbReference>
<sequence>MGSAQIPMAPIDDSSMEADAMFASRHSRRCCCCILIPESWQRIDAGRGGDDRRWWSRMVGALMKVREWSELVAGPRWKTFIRRFNRNRHQGGGSGGWGRMGSAGFQYDPLSYALNFDEGPGGSSEGEYTGYRDFSARFVAPPASAKSSMDLGGRDAPPLFAAAPSSQSSMGDLDIVVMATASQVPLLRLEASLHSVTLFNFKLQSKR</sequence>
<keyword evidence="2" id="KW-1185">Reference proteome</keyword>
<evidence type="ECO:0008006" key="3">
    <source>
        <dbReference type="Google" id="ProtNLM"/>
    </source>
</evidence>
<reference evidence="1 2" key="1">
    <citation type="submission" date="2023-10" db="EMBL/GenBank/DDBJ databases">
        <title>Chromosome-scale genome assembly provides insights into flower coloration mechanisms of Canna indica.</title>
        <authorList>
            <person name="Li C."/>
        </authorList>
    </citation>
    <scope>NUCLEOTIDE SEQUENCE [LARGE SCALE GENOMIC DNA]</scope>
    <source>
        <tissue evidence="1">Flower</tissue>
    </source>
</reference>
<organism evidence="1 2">
    <name type="scientific">Canna indica</name>
    <name type="common">Indian-shot</name>
    <dbReference type="NCBI Taxonomy" id="4628"/>
    <lineage>
        <taxon>Eukaryota</taxon>
        <taxon>Viridiplantae</taxon>
        <taxon>Streptophyta</taxon>
        <taxon>Embryophyta</taxon>
        <taxon>Tracheophyta</taxon>
        <taxon>Spermatophyta</taxon>
        <taxon>Magnoliopsida</taxon>
        <taxon>Liliopsida</taxon>
        <taxon>Zingiberales</taxon>
        <taxon>Cannaceae</taxon>
        <taxon>Canna</taxon>
    </lineage>
</organism>